<dbReference type="Pfam" id="PF04568">
    <property type="entry name" value="IATP"/>
    <property type="match status" value="1"/>
</dbReference>
<organism evidence="6 7">
    <name type="scientific">Schistosoma mattheei</name>
    <dbReference type="NCBI Taxonomy" id="31246"/>
    <lineage>
        <taxon>Eukaryota</taxon>
        <taxon>Metazoa</taxon>
        <taxon>Spiralia</taxon>
        <taxon>Lophotrochozoa</taxon>
        <taxon>Platyhelminthes</taxon>
        <taxon>Trematoda</taxon>
        <taxon>Digenea</taxon>
        <taxon>Strigeidida</taxon>
        <taxon>Schistosomatoidea</taxon>
        <taxon>Schistosomatidae</taxon>
        <taxon>Schistosoma</taxon>
    </lineage>
</organism>
<evidence type="ECO:0000256" key="3">
    <source>
        <dbReference type="ARBA" id="ARBA00022946"/>
    </source>
</evidence>
<dbReference type="PANTHER" id="PTHR48417:SF1">
    <property type="entry name" value="ATP SYNTHASE F1 SUBUNIT EPSILON"/>
    <property type="match status" value="1"/>
</dbReference>
<evidence type="ECO:0000313" key="6">
    <source>
        <dbReference type="EMBL" id="VDP76391.1"/>
    </source>
</evidence>
<sequence length="179" mass="19590">MSMQTTTKGAFTLSSAVLFAIGIVYILDTMDTHLIGNMFRACIKEILKTSENFQRLGTDVNHQPNKQTSKLIQSTDQSEKSWTNIGPIIRSNEDFIQIESTIQIMFEGSEPGCGAGKGGGAGGSIREAGGSLGKREATLEDEYFRRLDKQNIEALKDKLNKKSVVENQSSVGVAFNIDH</sequence>
<dbReference type="SUPFAM" id="SSF64602">
    <property type="entry name" value="F1 ATPase inhibitor, IF1, C-terminal domain"/>
    <property type="match status" value="1"/>
</dbReference>
<evidence type="ECO:0000256" key="5">
    <source>
        <dbReference type="ARBA" id="ARBA00023128"/>
    </source>
</evidence>
<evidence type="ECO:0000313" key="7">
    <source>
        <dbReference type="Proteomes" id="UP000269396"/>
    </source>
</evidence>
<name>A0A183PV04_9TREM</name>
<dbReference type="STRING" id="31246.A0A183PV04"/>
<gene>
    <name evidence="6" type="ORF">SMTD_LOCUS18190</name>
</gene>
<keyword evidence="5" id="KW-0496">Mitochondrion</keyword>
<keyword evidence="7" id="KW-1185">Reference proteome</keyword>
<dbReference type="InterPro" id="IPR007648">
    <property type="entry name" value="ATPase_inhibitor_mt"/>
</dbReference>
<evidence type="ECO:0000256" key="2">
    <source>
        <dbReference type="ARBA" id="ARBA00010901"/>
    </source>
</evidence>
<dbReference type="PANTHER" id="PTHR48417">
    <property type="entry name" value="ATP SYNTHASE F1 SUBUNIT EPSILON"/>
    <property type="match status" value="1"/>
</dbReference>
<proteinExistence type="inferred from homology"/>
<dbReference type="AlphaFoldDB" id="A0A183PV04"/>
<dbReference type="EMBL" id="UZAL01040024">
    <property type="protein sequence ID" value="VDP76391.1"/>
    <property type="molecule type" value="Genomic_DNA"/>
</dbReference>
<evidence type="ECO:0000256" key="1">
    <source>
        <dbReference type="ARBA" id="ARBA00004173"/>
    </source>
</evidence>
<keyword evidence="4" id="KW-0175">Coiled coil</keyword>
<evidence type="ECO:0000256" key="4">
    <source>
        <dbReference type="ARBA" id="ARBA00023054"/>
    </source>
</evidence>
<reference evidence="6 7" key="1">
    <citation type="submission" date="2018-11" db="EMBL/GenBank/DDBJ databases">
        <authorList>
            <consortium name="Pathogen Informatics"/>
        </authorList>
    </citation>
    <scope>NUCLEOTIDE SEQUENCE [LARGE SCALE GENOMIC DNA]</scope>
    <source>
        <strain>Denwood</strain>
        <strain evidence="7">Zambia</strain>
    </source>
</reference>
<dbReference type="GO" id="GO:0042030">
    <property type="term" value="F:ATPase inhibitor activity"/>
    <property type="evidence" value="ECO:0007669"/>
    <property type="project" value="InterPro"/>
</dbReference>
<dbReference type="GO" id="GO:0005739">
    <property type="term" value="C:mitochondrion"/>
    <property type="evidence" value="ECO:0007669"/>
    <property type="project" value="UniProtKB-SubCell"/>
</dbReference>
<comment type="subcellular location">
    <subcellularLocation>
        <location evidence="1">Mitochondrion</location>
    </subcellularLocation>
</comment>
<keyword evidence="3" id="KW-0809">Transit peptide</keyword>
<protein>
    <submittedName>
        <fullName evidence="6">Uncharacterized protein</fullName>
    </submittedName>
</protein>
<dbReference type="Gene3D" id="1.20.5.500">
    <property type="entry name" value="Single helix bin"/>
    <property type="match status" value="1"/>
</dbReference>
<comment type="similarity">
    <text evidence="2">Belongs to the ATPase inhibitor family.</text>
</comment>
<accession>A0A183PV04</accession>
<dbReference type="Proteomes" id="UP000269396">
    <property type="component" value="Unassembled WGS sequence"/>
</dbReference>